<evidence type="ECO:0000313" key="3">
    <source>
        <dbReference type="Proteomes" id="UP001162131"/>
    </source>
</evidence>
<evidence type="ECO:0000313" key="2">
    <source>
        <dbReference type="EMBL" id="CAG9330746.1"/>
    </source>
</evidence>
<comment type="caution">
    <text evidence="2">The sequence shown here is derived from an EMBL/GenBank/DDBJ whole genome shotgun (WGS) entry which is preliminary data.</text>
</comment>
<gene>
    <name evidence="2" type="ORF">BSTOLATCC_MIC52160</name>
</gene>
<sequence length="283" mass="32682">MEEFNKTIFNTAHSLSPIISEENEESNTYKSSSEKKSNIKIRKKEDKRVSFGGRVEFVITPRESQEIAELPTAPKENYQNPCFIEIDTLSCSTEESLTQTIKNFKNGYRETLDCVKSKLGIHSMAPTDIDIENLKADNVSLQRKLRDLEKELENINVQAENEIKQEKIEEKSLQDNLNEFNNNIEASLEGLNKKNEEIKEINKVYSSILNVNVECEGNSFTCQGRKNNAEYIFNIEPFNRGIRYKPIKVDFPSGNLLNCEIHDLMRHELPLLFIRIFRALNPN</sequence>
<protein>
    <recommendedName>
        <fullName evidence="4">Kinetochore protein SPC25</fullName>
    </recommendedName>
</protein>
<reference evidence="2" key="1">
    <citation type="submission" date="2021-09" db="EMBL/GenBank/DDBJ databases">
        <authorList>
            <consortium name="AG Swart"/>
            <person name="Singh M."/>
            <person name="Singh A."/>
            <person name="Seah K."/>
            <person name="Emmerich C."/>
        </authorList>
    </citation>
    <scope>NUCLEOTIDE SEQUENCE</scope>
    <source>
        <strain evidence="2">ATCC30299</strain>
    </source>
</reference>
<dbReference type="Proteomes" id="UP001162131">
    <property type="component" value="Unassembled WGS sequence"/>
</dbReference>
<dbReference type="AlphaFoldDB" id="A0AAU9JZ26"/>
<name>A0AAU9JZ26_9CILI</name>
<keyword evidence="3" id="KW-1185">Reference proteome</keyword>
<dbReference type="EMBL" id="CAJZBQ010000052">
    <property type="protein sequence ID" value="CAG9330746.1"/>
    <property type="molecule type" value="Genomic_DNA"/>
</dbReference>
<accession>A0AAU9JZ26</accession>
<evidence type="ECO:0008006" key="4">
    <source>
        <dbReference type="Google" id="ProtNLM"/>
    </source>
</evidence>
<evidence type="ECO:0000256" key="1">
    <source>
        <dbReference type="SAM" id="Coils"/>
    </source>
</evidence>
<organism evidence="2 3">
    <name type="scientific">Blepharisma stoltei</name>
    <dbReference type="NCBI Taxonomy" id="1481888"/>
    <lineage>
        <taxon>Eukaryota</taxon>
        <taxon>Sar</taxon>
        <taxon>Alveolata</taxon>
        <taxon>Ciliophora</taxon>
        <taxon>Postciliodesmatophora</taxon>
        <taxon>Heterotrichea</taxon>
        <taxon>Heterotrichida</taxon>
        <taxon>Blepharismidae</taxon>
        <taxon>Blepharisma</taxon>
    </lineage>
</organism>
<keyword evidence="1" id="KW-0175">Coiled coil</keyword>
<proteinExistence type="predicted"/>
<feature type="coiled-coil region" evidence="1">
    <location>
        <begin position="131"/>
        <end position="201"/>
    </location>
</feature>